<proteinExistence type="predicted"/>
<dbReference type="AlphaFoldDB" id="A0A4C1ZXD9"/>
<name>A0A4C1ZXD9_EUMVA</name>
<dbReference type="Proteomes" id="UP000299102">
    <property type="component" value="Unassembled WGS sequence"/>
</dbReference>
<reference evidence="1 2" key="1">
    <citation type="journal article" date="2019" name="Commun. Biol.">
        <title>The bagworm genome reveals a unique fibroin gene that provides high tensile strength.</title>
        <authorList>
            <person name="Kono N."/>
            <person name="Nakamura H."/>
            <person name="Ohtoshi R."/>
            <person name="Tomita M."/>
            <person name="Numata K."/>
            <person name="Arakawa K."/>
        </authorList>
    </citation>
    <scope>NUCLEOTIDE SEQUENCE [LARGE SCALE GENOMIC DNA]</scope>
</reference>
<dbReference type="EMBL" id="BGZK01002271">
    <property type="protein sequence ID" value="GBP92388.1"/>
    <property type="molecule type" value="Genomic_DNA"/>
</dbReference>
<protein>
    <submittedName>
        <fullName evidence="1">Uncharacterized protein</fullName>
    </submittedName>
</protein>
<sequence length="84" mass="9518">MDWNHVEHERALSLKQRTDIFSIFTFSPFMASEIKVRTSLSMDSEAPPVPSSRCHRWKGEVHTLIIHRAVPSAPGIKGQESEST</sequence>
<evidence type="ECO:0000313" key="1">
    <source>
        <dbReference type="EMBL" id="GBP92388.1"/>
    </source>
</evidence>
<gene>
    <name evidence="1" type="ORF">EVAR_68440_1</name>
</gene>
<keyword evidence="2" id="KW-1185">Reference proteome</keyword>
<organism evidence="1 2">
    <name type="scientific">Eumeta variegata</name>
    <name type="common">Bagworm moth</name>
    <name type="synonym">Eumeta japonica</name>
    <dbReference type="NCBI Taxonomy" id="151549"/>
    <lineage>
        <taxon>Eukaryota</taxon>
        <taxon>Metazoa</taxon>
        <taxon>Ecdysozoa</taxon>
        <taxon>Arthropoda</taxon>
        <taxon>Hexapoda</taxon>
        <taxon>Insecta</taxon>
        <taxon>Pterygota</taxon>
        <taxon>Neoptera</taxon>
        <taxon>Endopterygota</taxon>
        <taxon>Lepidoptera</taxon>
        <taxon>Glossata</taxon>
        <taxon>Ditrysia</taxon>
        <taxon>Tineoidea</taxon>
        <taxon>Psychidae</taxon>
        <taxon>Oiketicinae</taxon>
        <taxon>Eumeta</taxon>
    </lineage>
</organism>
<comment type="caution">
    <text evidence="1">The sequence shown here is derived from an EMBL/GenBank/DDBJ whole genome shotgun (WGS) entry which is preliminary data.</text>
</comment>
<accession>A0A4C1ZXD9</accession>
<evidence type="ECO:0000313" key="2">
    <source>
        <dbReference type="Proteomes" id="UP000299102"/>
    </source>
</evidence>